<keyword evidence="1" id="KW-0472">Membrane</keyword>
<dbReference type="Proteomes" id="UP000254502">
    <property type="component" value="Unassembled WGS sequence"/>
</dbReference>
<protein>
    <submittedName>
        <fullName evidence="2">Integral membrane protein</fullName>
    </submittedName>
</protein>
<dbReference type="AlphaFoldDB" id="A0A380DYK1"/>
<keyword evidence="1" id="KW-1133">Transmembrane helix</keyword>
<name>A0A380DYK1_STAAU</name>
<gene>
    <name evidence="2" type="ORF">NCTC5664_02263</name>
</gene>
<dbReference type="EMBL" id="UHAQ01000003">
    <property type="protein sequence ID" value="SUK81906.1"/>
    <property type="molecule type" value="Genomic_DNA"/>
</dbReference>
<feature type="transmembrane region" description="Helical" evidence="1">
    <location>
        <begin position="12"/>
        <end position="33"/>
    </location>
</feature>
<reference evidence="2 3" key="1">
    <citation type="submission" date="2018-06" db="EMBL/GenBank/DDBJ databases">
        <authorList>
            <consortium name="Pathogen Informatics"/>
            <person name="Doyle S."/>
        </authorList>
    </citation>
    <scope>NUCLEOTIDE SEQUENCE [LARGE SCALE GENOMIC DNA]</scope>
    <source>
        <strain evidence="2 3">NCTC5664</strain>
    </source>
</reference>
<organism evidence="2 3">
    <name type="scientific">Staphylococcus aureus</name>
    <dbReference type="NCBI Taxonomy" id="1280"/>
    <lineage>
        <taxon>Bacteria</taxon>
        <taxon>Bacillati</taxon>
        <taxon>Bacillota</taxon>
        <taxon>Bacilli</taxon>
        <taxon>Bacillales</taxon>
        <taxon>Staphylococcaceae</taxon>
        <taxon>Staphylococcus</taxon>
    </lineage>
</organism>
<keyword evidence="1" id="KW-0812">Transmembrane</keyword>
<accession>A0A380DYK1</accession>
<evidence type="ECO:0000313" key="2">
    <source>
        <dbReference type="EMBL" id="SUK81906.1"/>
    </source>
</evidence>
<sequence length="60" mass="6866">MLKKWSNSNVKQFLVITFMSVILTLILFSTHIYEYIVNGTVFSGSGDGFRQMMPFQNVSV</sequence>
<evidence type="ECO:0000256" key="1">
    <source>
        <dbReference type="SAM" id="Phobius"/>
    </source>
</evidence>
<evidence type="ECO:0000313" key="3">
    <source>
        <dbReference type="Proteomes" id="UP000254502"/>
    </source>
</evidence>
<proteinExistence type="predicted"/>